<dbReference type="InterPro" id="IPR050644">
    <property type="entry name" value="PG_Glycine_Bridge_Synth"/>
</dbReference>
<reference evidence="3 4" key="1">
    <citation type="submission" date="2018-11" db="EMBL/GenBank/DDBJ databases">
        <title>Genomic Encyclopedia of Type Strains, Phase IV (KMG-IV): sequencing the most valuable type-strain genomes for metagenomic binning, comparative biology and taxonomic classification.</title>
        <authorList>
            <person name="Goeker M."/>
        </authorList>
    </citation>
    <scope>NUCLEOTIDE SEQUENCE [LARGE SCALE GENOMIC DNA]</scope>
    <source>
        <strain evidence="3 4">DSM 16974</strain>
    </source>
</reference>
<evidence type="ECO:0000256" key="1">
    <source>
        <dbReference type="SAM" id="MobiDB-lite"/>
    </source>
</evidence>
<dbReference type="AlphaFoldDB" id="A0A3N1NDS2"/>
<evidence type="ECO:0000259" key="2">
    <source>
        <dbReference type="Pfam" id="PF13480"/>
    </source>
</evidence>
<dbReference type="NCBIfam" id="TIGR03019">
    <property type="entry name" value="pepcterm_femAB"/>
    <property type="match status" value="1"/>
</dbReference>
<keyword evidence="4" id="KW-1185">Reference proteome</keyword>
<dbReference type="Gene3D" id="3.40.630.30">
    <property type="match status" value="1"/>
</dbReference>
<evidence type="ECO:0000313" key="4">
    <source>
        <dbReference type="Proteomes" id="UP000273643"/>
    </source>
</evidence>
<comment type="caution">
    <text evidence="3">The sequence shown here is derived from an EMBL/GenBank/DDBJ whole genome shotgun (WGS) entry which is preliminary data.</text>
</comment>
<dbReference type="SUPFAM" id="SSF55729">
    <property type="entry name" value="Acyl-CoA N-acyltransferases (Nat)"/>
    <property type="match status" value="2"/>
</dbReference>
<gene>
    <name evidence="3" type="ORF">EDC38_3027</name>
</gene>
<dbReference type="PANTHER" id="PTHR36174">
    <property type="entry name" value="LIPID II:GLYCINE GLYCYLTRANSFERASE"/>
    <property type="match status" value="1"/>
</dbReference>
<protein>
    <submittedName>
        <fullName evidence="3">FemAB-related protein (PEP-CTERM system-associated)</fullName>
    </submittedName>
</protein>
<proteinExistence type="predicted"/>
<dbReference type="Proteomes" id="UP000273643">
    <property type="component" value="Unassembled WGS sequence"/>
</dbReference>
<dbReference type="InterPro" id="IPR017469">
    <property type="entry name" value="PEP-CTERM_FemAB-rel"/>
</dbReference>
<evidence type="ECO:0000313" key="3">
    <source>
        <dbReference type="EMBL" id="ROQ18054.1"/>
    </source>
</evidence>
<sequence>MTSRESDTVSQLGTACHSGVGLSTDSKVLKAELKALKSRKAEIARGFKSVEPDSDQREALIADMTAVSERIKAVEDALKPSRSQPAVQAYQETKAPPFYRISNESEYTQPFQLRELNSEEYDAWFQFVRDETAAPLYMHRSWGGLIQKSFGHPTRIWVAMTPEGRIVGGVPLTFFSSRLFGRFAVSVPYFNYGGVLSPYWNVAKALLTGLQKVAHQEQLTHIEVRTMQDGLWPNSSDRKVSMVLPLPETLEALDRQLGSKVRAQSKKAEEHHPTVAFGGLELLDDFYRVFARNMRDLGTPVYAKSWFANVLSEPGLAATLVVVKVRGRAVSAGFLLGHGPMLEIPWASTIRPANALNTNMWMYRQILDYAVSEGYEFFDFGRSTRGAGTYHFKKQWGAKPYEHHWYYITPDHSKPPELNPDNPKFRLMIALWKRMPVWLSRLVGPPIVKHLP</sequence>
<organism evidence="3 4">
    <name type="scientific">Marinimicrobium koreense</name>
    <dbReference type="NCBI Taxonomy" id="306545"/>
    <lineage>
        <taxon>Bacteria</taxon>
        <taxon>Pseudomonadati</taxon>
        <taxon>Pseudomonadota</taxon>
        <taxon>Gammaproteobacteria</taxon>
        <taxon>Cellvibrionales</taxon>
        <taxon>Cellvibrionaceae</taxon>
        <taxon>Marinimicrobium</taxon>
    </lineage>
</organism>
<feature type="region of interest" description="Disordered" evidence="1">
    <location>
        <begin position="1"/>
        <end position="21"/>
    </location>
</feature>
<dbReference type="EMBL" id="RJUK01000003">
    <property type="protein sequence ID" value="ROQ18054.1"/>
    <property type="molecule type" value="Genomic_DNA"/>
</dbReference>
<dbReference type="PANTHER" id="PTHR36174:SF1">
    <property type="entry name" value="LIPID II:GLYCINE GLYCYLTRANSFERASE"/>
    <property type="match status" value="1"/>
</dbReference>
<feature type="domain" description="BioF2-like acetyltransferase" evidence="2">
    <location>
        <begin position="260"/>
        <end position="394"/>
    </location>
</feature>
<dbReference type="OrthoDB" id="9773932at2"/>
<accession>A0A3N1NDS2</accession>
<dbReference type="Pfam" id="PF13480">
    <property type="entry name" value="Acetyltransf_6"/>
    <property type="match status" value="1"/>
</dbReference>
<name>A0A3N1NDS2_9GAMM</name>
<dbReference type="InterPro" id="IPR038740">
    <property type="entry name" value="BioF2-like_GNAT_dom"/>
</dbReference>
<dbReference type="InterPro" id="IPR016181">
    <property type="entry name" value="Acyl_CoA_acyltransferase"/>
</dbReference>